<dbReference type="GO" id="GO:0005829">
    <property type="term" value="C:cytosol"/>
    <property type="evidence" value="ECO:0007669"/>
    <property type="project" value="TreeGrafter"/>
</dbReference>
<dbReference type="Gene3D" id="3.80.10.10">
    <property type="entry name" value="Ribonuclease Inhibitor"/>
    <property type="match status" value="2"/>
</dbReference>
<keyword evidence="1" id="KW-0343">GTPase activation</keyword>
<dbReference type="GO" id="GO:0006913">
    <property type="term" value="P:nucleocytoplasmic transport"/>
    <property type="evidence" value="ECO:0007669"/>
    <property type="project" value="TreeGrafter"/>
</dbReference>
<dbReference type="OrthoDB" id="333024at2759"/>
<name>A0A0S4KI34_BODSA</name>
<dbReference type="Pfam" id="PF13516">
    <property type="entry name" value="LRR_6"/>
    <property type="match status" value="1"/>
</dbReference>
<keyword evidence="2" id="KW-0433">Leucine-rich repeat</keyword>
<dbReference type="EMBL" id="CYKH01000869">
    <property type="protein sequence ID" value="CUI14253.1"/>
    <property type="molecule type" value="Genomic_DNA"/>
</dbReference>
<keyword evidence="6" id="KW-1185">Reference proteome</keyword>
<keyword evidence="3" id="KW-0677">Repeat</keyword>
<dbReference type="GO" id="GO:0031267">
    <property type="term" value="F:small GTPase binding"/>
    <property type="evidence" value="ECO:0007669"/>
    <property type="project" value="TreeGrafter"/>
</dbReference>
<reference evidence="6" key="1">
    <citation type="submission" date="2015-09" db="EMBL/GenBank/DDBJ databases">
        <authorList>
            <consortium name="Pathogen Informatics"/>
        </authorList>
    </citation>
    <scope>NUCLEOTIDE SEQUENCE [LARGE SCALE GENOMIC DNA]</scope>
    <source>
        <strain evidence="6">Lake Konstanz</strain>
    </source>
</reference>
<gene>
    <name evidence="5" type="ORF">BSAL_81190</name>
</gene>
<accession>A0A0S4KI34</accession>
<evidence type="ECO:0000256" key="2">
    <source>
        <dbReference type="ARBA" id="ARBA00022614"/>
    </source>
</evidence>
<organism evidence="5 6">
    <name type="scientific">Bodo saltans</name>
    <name type="common">Flagellated protozoan</name>
    <dbReference type="NCBI Taxonomy" id="75058"/>
    <lineage>
        <taxon>Eukaryota</taxon>
        <taxon>Discoba</taxon>
        <taxon>Euglenozoa</taxon>
        <taxon>Kinetoplastea</taxon>
        <taxon>Metakinetoplastina</taxon>
        <taxon>Eubodonida</taxon>
        <taxon>Bodonidae</taxon>
        <taxon>Bodo</taxon>
    </lineage>
</organism>
<evidence type="ECO:0000256" key="1">
    <source>
        <dbReference type="ARBA" id="ARBA00022468"/>
    </source>
</evidence>
<dbReference type="GO" id="GO:0005634">
    <property type="term" value="C:nucleus"/>
    <property type="evidence" value="ECO:0007669"/>
    <property type="project" value="TreeGrafter"/>
</dbReference>
<evidence type="ECO:0000256" key="3">
    <source>
        <dbReference type="ARBA" id="ARBA00022737"/>
    </source>
</evidence>
<feature type="non-terminal residue" evidence="5">
    <location>
        <position position="410"/>
    </location>
</feature>
<dbReference type="PANTHER" id="PTHR24113:SF12">
    <property type="entry name" value="RAN GTPASE-ACTIVATING PROTEIN 1"/>
    <property type="match status" value="1"/>
</dbReference>
<evidence type="ECO:0000256" key="4">
    <source>
        <dbReference type="SAM" id="MobiDB-lite"/>
    </source>
</evidence>
<dbReference type="GO" id="GO:0048471">
    <property type="term" value="C:perinuclear region of cytoplasm"/>
    <property type="evidence" value="ECO:0007669"/>
    <property type="project" value="TreeGrafter"/>
</dbReference>
<feature type="non-terminal residue" evidence="5">
    <location>
        <position position="1"/>
    </location>
</feature>
<dbReference type="InterPro" id="IPR027038">
    <property type="entry name" value="RanGap"/>
</dbReference>
<dbReference type="PANTHER" id="PTHR24113">
    <property type="entry name" value="RAN GTPASE-ACTIVATING PROTEIN 1"/>
    <property type="match status" value="1"/>
</dbReference>
<protein>
    <recommendedName>
        <fullName evidence="7">Leucine-rich repeat protein</fullName>
    </recommendedName>
</protein>
<dbReference type="InterPro" id="IPR001611">
    <property type="entry name" value="Leu-rich_rpt"/>
</dbReference>
<proteinExistence type="predicted"/>
<dbReference type="SUPFAM" id="SSF52047">
    <property type="entry name" value="RNI-like"/>
    <property type="match status" value="1"/>
</dbReference>
<evidence type="ECO:0000313" key="5">
    <source>
        <dbReference type="EMBL" id="CUI14253.1"/>
    </source>
</evidence>
<dbReference type="GO" id="GO:0005096">
    <property type="term" value="F:GTPase activator activity"/>
    <property type="evidence" value="ECO:0007669"/>
    <property type="project" value="UniProtKB-KW"/>
</dbReference>
<dbReference type="Proteomes" id="UP000051952">
    <property type="component" value="Unassembled WGS sequence"/>
</dbReference>
<sequence>NAGLAFRWRFIAYLSLQQSECPWRNKFAIKKQSVPVAGADDGSPKEDDADEEGEAAATVRVDVPGYISVGVVALSEALRTCANLTVLDLGWNRMYPESIRTLAAGIRDNKTLTWLGLDGNNFGYLEEGDQRPSALSTLLEAVATQGLISTLLLGSCELESSLKETEITLLATIPELRHLSLNGNQLTSASVAMWGHIVLNLDDDVPRTTLTTLSLESIVSLVGEDGGAAVASVLQAYRNSLKAFSLKSCQQLGDSGIIRVASKFGALSQLQRVNLSRCGIVNAGEVLATAISQKVPTLVAVDISDNEIPVEVFQHALESVSTAVCEFGAETPLEFVAAWSRSADSEDLLPAFQRLASVASGLQQCDTGIPPVFPKSATAASQDPNIVYQDLFDELEKQCLKNRVASNSVR</sequence>
<dbReference type="VEuPathDB" id="TriTrypDB:BSAL_81190"/>
<dbReference type="InterPro" id="IPR032675">
    <property type="entry name" value="LRR_dom_sf"/>
</dbReference>
<dbReference type="AlphaFoldDB" id="A0A0S4KI34"/>
<evidence type="ECO:0000313" key="6">
    <source>
        <dbReference type="Proteomes" id="UP000051952"/>
    </source>
</evidence>
<evidence type="ECO:0008006" key="7">
    <source>
        <dbReference type="Google" id="ProtNLM"/>
    </source>
</evidence>
<feature type="region of interest" description="Disordered" evidence="4">
    <location>
        <begin position="36"/>
        <end position="55"/>
    </location>
</feature>